<evidence type="ECO:0000256" key="9">
    <source>
        <dbReference type="SAM" id="Phobius"/>
    </source>
</evidence>
<dbReference type="GO" id="GO:0016740">
    <property type="term" value="F:transferase activity"/>
    <property type="evidence" value="ECO:0007669"/>
    <property type="project" value="UniProtKB-KW"/>
</dbReference>
<feature type="transmembrane region" description="Helical" evidence="9">
    <location>
        <begin position="503"/>
        <end position="536"/>
    </location>
</feature>
<keyword evidence="5 9" id="KW-1133">Transmembrane helix</keyword>
<dbReference type="GO" id="GO:0005794">
    <property type="term" value="C:Golgi apparatus"/>
    <property type="evidence" value="ECO:0007669"/>
    <property type="project" value="UniProtKB-ARBA"/>
</dbReference>
<evidence type="ECO:0000256" key="6">
    <source>
        <dbReference type="ARBA" id="ARBA00023136"/>
    </source>
</evidence>
<dbReference type="InterPro" id="IPR036397">
    <property type="entry name" value="RNaseH_sf"/>
</dbReference>
<feature type="region of interest" description="Disordered" evidence="8">
    <location>
        <begin position="303"/>
        <end position="327"/>
    </location>
</feature>
<feature type="domain" description="Cas1p 10 TM acyl transferase" evidence="10">
    <location>
        <begin position="380"/>
        <end position="820"/>
    </location>
</feature>
<evidence type="ECO:0000256" key="5">
    <source>
        <dbReference type="ARBA" id="ARBA00022989"/>
    </source>
</evidence>
<accession>A0A0C3BG01</accession>
<evidence type="ECO:0000256" key="2">
    <source>
        <dbReference type="ARBA" id="ARBA00010666"/>
    </source>
</evidence>
<feature type="transmembrane region" description="Helical" evidence="9">
    <location>
        <begin position="580"/>
        <end position="598"/>
    </location>
</feature>
<keyword evidence="7" id="KW-0325">Glycoprotein</keyword>
<dbReference type="SUPFAM" id="SSF53098">
    <property type="entry name" value="Ribonuclease H-like"/>
    <property type="match status" value="1"/>
</dbReference>
<feature type="transmembrane region" description="Helical" evidence="9">
    <location>
        <begin position="723"/>
        <end position="740"/>
    </location>
</feature>
<feature type="transmembrane region" description="Helical" evidence="9">
    <location>
        <begin position="610"/>
        <end position="632"/>
    </location>
</feature>
<name>A0A0C3BG01_SERVB</name>
<gene>
    <name evidence="11" type="ORF">M408DRAFT_15411</name>
</gene>
<evidence type="ECO:0000256" key="3">
    <source>
        <dbReference type="ARBA" id="ARBA00022679"/>
    </source>
</evidence>
<sequence length="955" mass="107427">MPLFLLQLDVYVAPTGAVTDYRTPVHGLDIRHLEAPEAREYHSVRASVAELLRNHVLVGHGLWQSLALLGLTHPAIDTRDVAAYVHAVSCTHPTLLYWTDPYHCHALLNRGTWLDKAFQNWQPDGCMMHKYTAKDTDKCLKSKRVVFVGDSVTRQLFFSMAHLADPTLPSAPPTSFEKHSDHSFTSGTGTWFDFFWDPFLNSTKTAALLKGNGYGGRDTPALLVIGSGLWFLRYAEDTGGISAWEATIERALDTISKSAPGLADEVIILPVQEPDETKLSPERATFINNADVDAMNSDIVHRLAPDSPTFNDRERLPDPDSSTQAPSQTGVRVMFPSVFNRMLDPSLTEDGLHYNEVITTYQAQLLLNLRCNDALPKKYPLDKTCCSRYPRPPVIQLIALFMLTLYGPVALMLRWNFPDNDWISWLSPGGELISPLSTFGLAIGLCFIADRTGLWLKEQKQFNAVTFSALSCLALITGLFTTHRGSKDLGFLNRDQTNEWKGWMQLAILIYHYLGGSRISGIYAPVRVLVASYLALTGYGHTSYYLQKADFGVHRVFHILVRLNLLTVALAYAMNTNYMFYYFAPLVSFWYLVVYATMRVGKQYNDRLGFLLGKVVMSALAVAVLHSSPVILEPLFRILGTVCNIHYDVSEWLFRVNLDIFIVYVGMIAAIVYGRSRDLHITDHPKWPWIHRGGLTVCGLGLIWFFAFELSRQDKFTYNEQHPYVSIIPVVAFVLLRNATPVLRVGSSQFFAFVGKCSLETYILQYHIWLAGDTKGILVVVPGIAWRPVNFLVTSIIFLWVSYKVAEATGELSNYICGVKPLELPTASRPANTDVSDTLRAHERDQQQMQHPSNEESIPLVERIEGASTDLMHQNDEKGSATQLQTDIIQPEANLSEQSRAFDTRQDHSNEVDPSFSFLRSHLLGQPWSIPTRIVCILIGLWVVNLAWLFTPPLE</sequence>
<dbReference type="HOGENOM" id="CLU_008003_0_1_1"/>
<dbReference type="AlphaFoldDB" id="A0A0C3BG01"/>
<dbReference type="EMBL" id="KN824283">
    <property type="protein sequence ID" value="KIM31089.1"/>
    <property type="molecule type" value="Genomic_DNA"/>
</dbReference>
<protein>
    <recommendedName>
        <fullName evidence="10">Cas1p 10 TM acyl transferase domain-containing protein</fullName>
    </recommendedName>
</protein>
<dbReference type="GO" id="GO:0005975">
    <property type="term" value="P:carbohydrate metabolic process"/>
    <property type="evidence" value="ECO:0007669"/>
    <property type="project" value="UniProtKB-ARBA"/>
</dbReference>
<dbReference type="GO" id="GO:0003676">
    <property type="term" value="F:nucleic acid binding"/>
    <property type="evidence" value="ECO:0007669"/>
    <property type="project" value="InterPro"/>
</dbReference>
<organism evidence="11 12">
    <name type="scientific">Serendipita vermifera MAFF 305830</name>
    <dbReference type="NCBI Taxonomy" id="933852"/>
    <lineage>
        <taxon>Eukaryota</taxon>
        <taxon>Fungi</taxon>
        <taxon>Dikarya</taxon>
        <taxon>Basidiomycota</taxon>
        <taxon>Agaricomycotina</taxon>
        <taxon>Agaricomycetes</taxon>
        <taxon>Sebacinales</taxon>
        <taxon>Serendipitaceae</taxon>
        <taxon>Serendipita</taxon>
    </lineage>
</organism>
<comment type="subcellular location">
    <subcellularLocation>
        <location evidence="1">Membrane</location>
        <topology evidence="1">Multi-pass membrane protein</topology>
    </subcellularLocation>
</comment>
<dbReference type="Pfam" id="PF07779">
    <property type="entry name" value="Cas1_AcylT"/>
    <property type="match status" value="1"/>
</dbReference>
<dbReference type="InterPro" id="IPR012419">
    <property type="entry name" value="Cas1_AcylTrans_dom"/>
</dbReference>
<feature type="transmembrane region" description="Helical" evidence="9">
    <location>
        <begin position="432"/>
        <end position="450"/>
    </location>
</feature>
<dbReference type="OrthoDB" id="1932925at2759"/>
<evidence type="ECO:0000259" key="10">
    <source>
        <dbReference type="Pfam" id="PF07779"/>
    </source>
</evidence>
<evidence type="ECO:0000256" key="8">
    <source>
        <dbReference type="SAM" id="MobiDB-lite"/>
    </source>
</evidence>
<dbReference type="GO" id="GO:0016020">
    <property type="term" value="C:membrane"/>
    <property type="evidence" value="ECO:0007669"/>
    <property type="project" value="UniProtKB-SubCell"/>
</dbReference>
<keyword evidence="12" id="KW-1185">Reference proteome</keyword>
<evidence type="ECO:0000313" key="12">
    <source>
        <dbReference type="Proteomes" id="UP000054097"/>
    </source>
</evidence>
<evidence type="ECO:0000256" key="1">
    <source>
        <dbReference type="ARBA" id="ARBA00004141"/>
    </source>
</evidence>
<keyword evidence="6 9" id="KW-0472">Membrane</keyword>
<evidence type="ECO:0000256" key="7">
    <source>
        <dbReference type="ARBA" id="ARBA00023180"/>
    </source>
</evidence>
<evidence type="ECO:0000313" key="11">
    <source>
        <dbReference type="EMBL" id="KIM31089.1"/>
    </source>
</evidence>
<dbReference type="Gene3D" id="3.30.420.10">
    <property type="entry name" value="Ribonuclease H-like superfamily/Ribonuclease H"/>
    <property type="match status" value="1"/>
</dbReference>
<feature type="transmembrane region" description="Helical" evidence="9">
    <location>
        <begin position="652"/>
        <end position="673"/>
    </location>
</feature>
<feature type="transmembrane region" description="Helical" evidence="9">
    <location>
        <begin position="462"/>
        <end position="483"/>
    </location>
</feature>
<dbReference type="Proteomes" id="UP000054097">
    <property type="component" value="Unassembled WGS sequence"/>
</dbReference>
<reference evidence="11 12" key="1">
    <citation type="submission" date="2014-04" db="EMBL/GenBank/DDBJ databases">
        <authorList>
            <consortium name="DOE Joint Genome Institute"/>
            <person name="Kuo A."/>
            <person name="Zuccaro A."/>
            <person name="Kohler A."/>
            <person name="Nagy L.G."/>
            <person name="Floudas D."/>
            <person name="Copeland A."/>
            <person name="Barry K.W."/>
            <person name="Cichocki N."/>
            <person name="Veneault-Fourrey C."/>
            <person name="LaButti K."/>
            <person name="Lindquist E.A."/>
            <person name="Lipzen A."/>
            <person name="Lundell T."/>
            <person name="Morin E."/>
            <person name="Murat C."/>
            <person name="Sun H."/>
            <person name="Tunlid A."/>
            <person name="Henrissat B."/>
            <person name="Grigoriev I.V."/>
            <person name="Hibbett D.S."/>
            <person name="Martin F."/>
            <person name="Nordberg H.P."/>
            <person name="Cantor M.N."/>
            <person name="Hua S.X."/>
        </authorList>
    </citation>
    <scope>NUCLEOTIDE SEQUENCE [LARGE SCALE GENOMIC DNA]</scope>
    <source>
        <strain evidence="11 12">MAFF 305830</strain>
    </source>
</reference>
<evidence type="ECO:0000256" key="4">
    <source>
        <dbReference type="ARBA" id="ARBA00022692"/>
    </source>
</evidence>
<feature type="transmembrane region" description="Helical" evidence="9">
    <location>
        <begin position="556"/>
        <end position="574"/>
    </location>
</feature>
<reference evidence="12" key="2">
    <citation type="submission" date="2015-01" db="EMBL/GenBank/DDBJ databases">
        <title>Evolutionary Origins and Diversification of the Mycorrhizal Mutualists.</title>
        <authorList>
            <consortium name="DOE Joint Genome Institute"/>
            <consortium name="Mycorrhizal Genomics Consortium"/>
            <person name="Kohler A."/>
            <person name="Kuo A."/>
            <person name="Nagy L.G."/>
            <person name="Floudas D."/>
            <person name="Copeland A."/>
            <person name="Barry K.W."/>
            <person name="Cichocki N."/>
            <person name="Veneault-Fourrey C."/>
            <person name="LaButti K."/>
            <person name="Lindquist E.A."/>
            <person name="Lipzen A."/>
            <person name="Lundell T."/>
            <person name="Morin E."/>
            <person name="Murat C."/>
            <person name="Riley R."/>
            <person name="Ohm R."/>
            <person name="Sun H."/>
            <person name="Tunlid A."/>
            <person name="Henrissat B."/>
            <person name="Grigoriev I.V."/>
            <person name="Hibbett D.S."/>
            <person name="Martin F."/>
        </authorList>
    </citation>
    <scope>NUCLEOTIDE SEQUENCE [LARGE SCALE GENOMIC DNA]</scope>
    <source>
        <strain evidence="12">MAFF 305830</strain>
    </source>
</reference>
<proteinExistence type="inferred from homology"/>
<keyword evidence="4 9" id="KW-0812">Transmembrane</keyword>
<feature type="transmembrane region" description="Helical" evidence="9">
    <location>
        <begin position="397"/>
        <end position="417"/>
    </location>
</feature>
<dbReference type="PANTHER" id="PTHR13533">
    <property type="entry name" value="N-ACETYLNEURAMINATE 9-O-ACETYLTRANSFERASE"/>
    <property type="match status" value="1"/>
</dbReference>
<keyword evidence="3" id="KW-0808">Transferase</keyword>
<dbReference type="PANTHER" id="PTHR13533:SF1">
    <property type="entry name" value="N-ACETYLNEURAMINATE 9-O-ACETYLTRANSFERASE"/>
    <property type="match status" value="1"/>
</dbReference>
<feature type="transmembrane region" description="Helical" evidence="9">
    <location>
        <begin position="930"/>
        <end position="950"/>
    </location>
</feature>
<feature type="transmembrane region" description="Helical" evidence="9">
    <location>
        <begin position="693"/>
        <end position="711"/>
    </location>
</feature>
<comment type="similarity">
    <text evidence="2">Belongs to the PC-esterase family. CASD1 subfamily.</text>
</comment>
<dbReference type="InterPro" id="IPR012337">
    <property type="entry name" value="RNaseH-like_sf"/>
</dbReference>